<organism evidence="2 3">
    <name type="scientific">Falsigemmobacter faecalis</name>
    <dbReference type="NCBI Taxonomy" id="2488730"/>
    <lineage>
        <taxon>Bacteria</taxon>
        <taxon>Pseudomonadati</taxon>
        <taxon>Pseudomonadota</taxon>
        <taxon>Alphaproteobacteria</taxon>
        <taxon>Rhodobacterales</taxon>
        <taxon>Paracoccaceae</taxon>
        <taxon>Falsigemmobacter</taxon>
    </lineage>
</organism>
<name>A0A3P3DHZ2_9RHOB</name>
<evidence type="ECO:0000313" key="3">
    <source>
        <dbReference type="Proteomes" id="UP000282125"/>
    </source>
</evidence>
<dbReference type="Proteomes" id="UP000282125">
    <property type="component" value="Unassembled WGS sequence"/>
</dbReference>
<evidence type="ECO:0000256" key="1">
    <source>
        <dbReference type="SAM" id="Phobius"/>
    </source>
</evidence>
<gene>
    <name evidence="2" type="ORF">EG244_12245</name>
</gene>
<keyword evidence="1" id="KW-0812">Transmembrane</keyword>
<reference evidence="2 3" key="1">
    <citation type="submission" date="2018-11" db="EMBL/GenBank/DDBJ databases">
        <title>Gemmobacter sp. nov., YIM 102744-1 draft genome.</title>
        <authorList>
            <person name="Li G."/>
            <person name="Jiang Y."/>
        </authorList>
    </citation>
    <scope>NUCLEOTIDE SEQUENCE [LARGE SCALE GENOMIC DNA]</scope>
    <source>
        <strain evidence="2 3">YIM 102744-1</strain>
    </source>
</reference>
<sequence length="122" mass="13107">MTPALLILSGAAVTIAAVIALFSGVSFGMVAAGYLLAGLLFSAVIILAGALRYRHSSRDARYYTEVEAEMIALRESAALDGRFGSGSPEALSPVLHRTLMAREEAIDRANREDSELLIRVRR</sequence>
<accession>A0A3P3DHZ2</accession>
<proteinExistence type="predicted"/>
<dbReference type="RefSeq" id="WP_124965283.1">
    <property type="nucleotide sequence ID" value="NZ_RRAZ01000016.1"/>
</dbReference>
<keyword evidence="1" id="KW-0472">Membrane</keyword>
<keyword evidence="1" id="KW-1133">Transmembrane helix</keyword>
<evidence type="ECO:0000313" key="2">
    <source>
        <dbReference type="EMBL" id="RRH73833.1"/>
    </source>
</evidence>
<protein>
    <submittedName>
        <fullName evidence="2">Uncharacterized protein</fullName>
    </submittedName>
</protein>
<dbReference type="AlphaFoldDB" id="A0A3P3DHZ2"/>
<keyword evidence="3" id="KW-1185">Reference proteome</keyword>
<dbReference type="EMBL" id="RRAZ01000016">
    <property type="protein sequence ID" value="RRH73833.1"/>
    <property type="molecule type" value="Genomic_DNA"/>
</dbReference>
<dbReference type="OrthoDB" id="9834002at2"/>
<feature type="transmembrane region" description="Helical" evidence="1">
    <location>
        <begin position="30"/>
        <end position="51"/>
    </location>
</feature>
<comment type="caution">
    <text evidence="2">The sequence shown here is derived from an EMBL/GenBank/DDBJ whole genome shotgun (WGS) entry which is preliminary data.</text>
</comment>